<evidence type="ECO:0000256" key="1">
    <source>
        <dbReference type="ARBA" id="ARBA00004167"/>
    </source>
</evidence>
<comment type="caution">
    <text evidence="7">The sequence shown here is derived from an EMBL/GenBank/DDBJ whole genome shotgun (WGS) entry which is preliminary data.</text>
</comment>
<dbReference type="EMBL" id="LTAY01000010">
    <property type="protein sequence ID" value="OPX50862.1"/>
    <property type="molecule type" value="Genomic_DNA"/>
</dbReference>
<dbReference type="InterPro" id="IPR012902">
    <property type="entry name" value="N_methyl_site"/>
</dbReference>
<evidence type="ECO:0000256" key="4">
    <source>
        <dbReference type="ARBA" id="ARBA00022989"/>
    </source>
</evidence>
<dbReference type="AlphaFoldDB" id="A0A1V4SZ07"/>
<keyword evidence="5 6" id="KW-0472">Membrane</keyword>
<evidence type="ECO:0000313" key="8">
    <source>
        <dbReference type="Proteomes" id="UP000191448"/>
    </source>
</evidence>
<keyword evidence="2" id="KW-0488">Methylation</keyword>
<gene>
    <name evidence="7" type="ORF">CLTHE_01420</name>
</gene>
<dbReference type="SUPFAM" id="SSF54523">
    <property type="entry name" value="Pili subunits"/>
    <property type="match status" value="1"/>
</dbReference>
<protein>
    <submittedName>
        <fullName evidence="7">Putative major pilin subunit</fullName>
    </submittedName>
</protein>
<dbReference type="OrthoDB" id="1937147at2"/>
<evidence type="ECO:0000256" key="3">
    <source>
        <dbReference type="ARBA" id="ARBA00022692"/>
    </source>
</evidence>
<dbReference type="PANTHER" id="PTHR30093:SF44">
    <property type="entry name" value="TYPE II SECRETION SYSTEM CORE PROTEIN G"/>
    <property type="match status" value="1"/>
</dbReference>
<feature type="transmembrane region" description="Helical" evidence="6">
    <location>
        <begin position="12"/>
        <end position="33"/>
    </location>
</feature>
<dbReference type="NCBIfam" id="TIGR02532">
    <property type="entry name" value="IV_pilin_GFxxxE"/>
    <property type="match status" value="1"/>
</dbReference>
<dbReference type="GO" id="GO:0016020">
    <property type="term" value="C:membrane"/>
    <property type="evidence" value="ECO:0007669"/>
    <property type="project" value="UniProtKB-SubCell"/>
</dbReference>
<reference evidence="7 8" key="1">
    <citation type="submission" date="2016-02" db="EMBL/GenBank/DDBJ databases">
        <title>Genome sequence of Clostridium thermobutyricum DSM 4928.</title>
        <authorList>
            <person name="Poehlein A."/>
            <person name="Daniel R."/>
        </authorList>
    </citation>
    <scope>NUCLEOTIDE SEQUENCE [LARGE SCALE GENOMIC DNA]</scope>
    <source>
        <strain evidence="7 8">DSM 4928</strain>
    </source>
</reference>
<evidence type="ECO:0000256" key="6">
    <source>
        <dbReference type="SAM" id="Phobius"/>
    </source>
</evidence>
<sequence length="156" mass="16736">MKGVIKNKKKKGFTLIEMVAVVAIIGILAAILVPKITGYMKEAKKTGVIDQARKVSQAYETAQMKDKLAKDDNGTVTETPDNIKVATISNETMLSLLDMKTSDLSKELEKIIGVTKADNAVVATDITVKDCIDITNGAEFEVTSDGKLISGSITTK</sequence>
<dbReference type="RefSeq" id="WP_080021562.1">
    <property type="nucleotide sequence ID" value="NZ_LTAY01000010.1"/>
</dbReference>
<accession>A0A1V4SZ07</accession>
<dbReference type="PANTHER" id="PTHR30093">
    <property type="entry name" value="GENERAL SECRETION PATHWAY PROTEIN G"/>
    <property type="match status" value="1"/>
</dbReference>
<dbReference type="Gene3D" id="3.30.700.10">
    <property type="entry name" value="Glycoprotein, Type 4 Pilin"/>
    <property type="match status" value="1"/>
</dbReference>
<evidence type="ECO:0000256" key="5">
    <source>
        <dbReference type="ARBA" id="ARBA00023136"/>
    </source>
</evidence>
<comment type="subcellular location">
    <subcellularLocation>
        <location evidence="1">Membrane</location>
        <topology evidence="1">Single-pass membrane protein</topology>
    </subcellularLocation>
</comment>
<dbReference type="Pfam" id="PF07963">
    <property type="entry name" value="N_methyl"/>
    <property type="match status" value="1"/>
</dbReference>
<proteinExistence type="predicted"/>
<name>A0A1V4SZ07_9CLOT</name>
<keyword evidence="3 6" id="KW-0812">Transmembrane</keyword>
<evidence type="ECO:0000256" key="2">
    <source>
        <dbReference type="ARBA" id="ARBA00022481"/>
    </source>
</evidence>
<dbReference type="InterPro" id="IPR045584">
    <property type="entry name" value="Pilin-like"/>
</dbReference>
<organism evidence="7 8">
    <name type="scientific">Clostridium thermobutyricum DSM 4928</name>
    <dbReference type="NCBI Taxonomy" id="1121339"/>
    <lineage>
        <taxon>Bacteria</taxon>
        <taxon>Bacillati</taxon>
        <taxon>Bacillota</taxon>
        <taxon>Clostridia</taxon>
        <taxon>Eubacteriales</taxon>
        <taxon>Clostridiaceae</taxon>
        <taxon>Clostridium</taxon>
    </lineage>
</organism>
<evidence type="ECO:0000313" key="7">
    <source>
        <dbReference type="EMBL" id="OPX50862.1"/>
    </source>
</evidence>
<dbReference type="Proteomes" id="UP000191448">
    <property type="component" value="Unassembled WGS sequence"/>
</dbReference>
<keyword evidence="4 6" id="KW-1133">Transmembrane helix</keyword>
<dbReference type="PROSITE" id="PS00409">
    <property type="entry name" value="PROKAR_NTER_METHYL"/>
    <property type="match status" value="1"/>
</dbReference>